<evidence type="ECO:0000313" key="2">
    <source>
        <dbReference type="Proteomes" id="UP000008815"/>
    </source>
</evidence>
<dbReference type="AlphaFoldDB" id="A0A0H3KSP5"/>
<sequence>MSSTVQSRIYRLLVDLIPELGVSASRTRFAPPRVPGDMAVHCTIDDGVDGHLEIEIAQDIAGDHRRSQSRICFDVDLMRGTACVTQLEQGGYFSVASGRVNVYAANWLAVFHTLGRSFQPIEALACA</sequence>
<protein>
    <submittedName>
        <fullName evidence="1">Uncharacterized protein</fullName>
    </submittedName>
</protein>
<dbReference type="Proteomes" id="UP000008815">
    <property type="component" value="Plasmid pTGL1"/>
</dbReference>
<name>A0A0H3KSP5_BURM1</name>
<dbReference type="HOGENOM" id="CLU_1966428_0_0_4"/>
<keyword evidence="1" id="KW-0614">Plasmid</keyword>
<dbReference type="KEGG" id="bmj:BMULJ_06300"/>
<gene>
    <name evidence="1" type="ordered locus">BMULJ_06300</name>
</gene>
<keyword evidence="2" id="KW-1185">Reference proteome</keyword>
<geneLocation type="plasmid" evidence="1 2">
    <name>pTGL1</name>
</geneLocation>
<organism evidence="1 2">
    <name type="scientific">Burkholderia multivorans (strain ATCC 17616 / 249)</name>
    <dbReference type="NCBI Taxonomy" id="395019"/>
    <lineage>
        <taxon>Bacteria</taxon>
        <taxon>Pseudomonadati</taxon>
        <taxon>Pseudomonadota</taxon>
        <taxon>Betaproteobacteria</taxon>
        <taxon>Burkholderiales</taxon>
        <taxon>Burkholderiaceae</taxon>
        <taxon>Burkholderia</taxon>
        <taxon>Burkholderia cepacia complex</taxon>
    </lineage>
</organism>
<proteinExistence type="predicted"/>
<accession>A0A0H3KSP5</accession>
<reference evidence="1 2" key="1">
    <citation type="submission" date="2007-04" db="EMBL/GenBank/DDBJ databases">
        <title>Complete genome sequence of Burkholderia multivorans ATCC 17616.</title>
        <authorList>
            <person name="Ohtsubo Y."/>
            <person name="Yamashita A."/>
            <person name="Kurokawa K."/>
            <person name="Takami H."/>
            <person name="Yuhara S."/>
            <person name="Nishiyama E."/>
            <person name="Endo R."/>
            <person name="Miyazaki R."/>
            <person name="Ono A."/>
            <person name="Yano K."/>
            <person name="Ito M."/>
            <person name="Sota M."/>
            <person name="Yuji N."/>
            <person name="Hattori M."/>
            <person name="Tsuda M."/>
        </authorList>
    </citation>
    <scope>NUCLEOTIDE SEQUENCE [LARGE SCALE GENOMIC DNA]</scope>
    <source>
        <strain evidence="2">ATCC 17616 / 249</strain>
        <plasmid evidence="2">Plasmid pTGL1</plasmid>
    </source>
</reference>
<evidence type="ECO:0000313" key="1">
    <source>
        <dbReference type="EMBL" id="BAG48087.1"/>
    </source>
</evidence>
<dbReference type="EMBL" id="AP009388">
    <property type="protein sequence ID" value="BAG48087.1"/>
    <property type="molecule type" value="Genomic_DNA"/>
</dbReference>